<name>A0A2S8GQG2_9BACT</name>
<dbReference type="Pfam" id="PF01593">
    <property type="entry name" value="Amino_oxidase"/>
    <property type="match status" value="1"/>
</dbReference>
<gene>
    <name evidence="4" type="ORF">C5Y93_07490</name>
</gene>
<dbReference type="InterPro" id="IPR002937">
    <property type="entry name" value="Amino_oxidase"/>
</dbReference>
<feature type="domain" description="Amine oxidase" evidence="3">
    <location>
        <begin position="11"/>
        <end position="257"/>
    </location>
</feature>
<reference evidence="4 5" key="1">
    <citation type="submission" date="2018-02" db="EMBL/GenBank/DDBJ databases">
        <title>Comparative genomes isolates from brazilian mangrove.</title>
        <authorList>
            <person name="Araujo J.E."/>
            <person name="Taketani R.G."/>
            <person name="Silva M.C.P."/>
            <person name="Loureco M.V."/>
            <person name="Andreote F.D."/>
        </authorList>
    </citation>
    <scope>NUCLEOTIDE SEQUENCE [LARGE SCALE GENOMIC DNA]</scope>
    <source>
        <strain evidence="4 5">Nap-Phe MGV</strain>
    </source>
</reference>
<evidence type="ECO:0000256" key="1">
    <source>
        <dbReference type="ARBA" id="ARBA00006046"/>
    </source>
</evidence>
<sequence>MYDAIIIGAGMSGLAAGIRLAYYGQNVCILERHYTIGGLNSFYRMAGRDFDVGLHAVTNYAPKGDRRGPLGRLLRQLRFKWEEFALCEQRGSVIAFPDVTLAFDNDIELLKSEIAAKFPGKADAFERLLANIIDYDDISDDNYAGSARDILGETLGDPLLVEMILCPLMWYGNARERDMDWGQFCIMFRSIFLEGFARPLKGVRLLLKNLVRKYRELGGELRLRNGVQRIVHDDDKAVGVVLDSGEELQARKIISSAGWFETMRMCGQPQEKLAGSPGVLSFIESISVLNRQPKDVGFDPTIVFYNDSEKFHWETPLGEMCDTRTGVICSPNNFVYPGDAQLDEGFMRITTLANFDRWTTMSDEDYKQAKLKWYDQAVASAVRFIPDFRRHVVATDMFTPKTIHRYTWHDNGAVYGAPEKRLSGETHLKDLYICGTDQGFVGIIGSIVSGLSIANRHVLQSAT</sequence>
<dbReference type="InterPro" id="IPR036188">
    <property type="entry name" value="FAD/NAD-bd_sf"/>
</dbReference>
<organism evidence="4 5">
    <name type="scientific">Blastopirellula marina</name>
    <dbReference type="NCBI Taxonomy" id="124"/>
    <lineage>
        <taxon>Bacteria</taxon>
        <taxon>Pseudomonadati</taxon>
        <taxon>Planctomycetota</taxon>
        <taxon>Planctomycetia</taxon>
        <taxon>Pirellulales</taxon>
        <taxon>Pirellulaceae</taxon>
        <taxon>Blastopirellula</taxon>
    </lineage>
</organism>
<comment type="caution">
    <text evidence="4">The sequence shown here is derived from an EMBL/GenBank/DDBJ whole genome shotgun (WGS) entry which is preliminary data.</text>
</comment>
<evidence type="ECO:0000313" key="4">
    <source>
        <dbReference type="EMBL" id="PQO46669.1"/>
    </source>
</evidence>
<dbReference type="Gene3D" id="3.50.50.60">
    <property type="entry name" value="FAD/NAD(P)-binding domain"/>
    <property type="match status" value="2"/>
</dbReference>
<dbReference type="AlphaFoldDB" id="A0A2S8GQG2"/>
<proteinExistence type="inferred from homology"/>
<protein>
    <submittedName>
        <fullName evidence="4">Phytoene dehydrogenase</fullName>
    </submittedName>
</protein>
<dbReference type="PANTHER" id="PTHR43734:SF7">
    <property type="entry name" value="4,4'-DIAPONEUROSPORENE OXYGENASE"/>
    <property type="match status" value="1"/>
</dbReference>
<keyword evidence="2" id="KW-0560">Oxidoreductase</keyword>
<dbReference type="SUPFAM" id="SSF51905">
    <property type="entry name" value="FAD/NAD(P)-binding domain"/>
    <property type="match status" value="1"/>
</dbReference>
<evidence type="ECO:0000313" key="5">
    <source>
        <dbReference type="Proteomes" id="UP000237819"/>
    </source>
</evidence>
<dbReference type="PANTHER" id="PTHR43734">
    <property type="entry name" value="PHYTOENE DESATURASE"/>
    <property type="match status" value="1"/>
</dbReference>
<evidence type="ECO:0000256" key="2">
    <source>
        <dbReference type="ARBA" id="ARBA00023002"/>
    </source>
</evidence>
<comment type="similarity">
    <text evidence="1">Belongs to the carotenoid/retinoid oxidoreductase family.</text>
</comment>
<dbReference type="OrthoDB" id="9814556at2"/>
<dbReference type="EMBL" id="PUHZ01000008">
    <property type="protein sequence ID" value="PQO46669.1"/>
    <property type="molecule type" value="Genomic_DNA"/>
</dbReference>
<dbReference type="RefSeq" id="WP_105334796.1">
    <property type="nucleotide sequence ID" value="NZ_PUHZ01000008.1"/>
</dbReference>
<dbReference type="Proteomes" id="UP000237819">
    <property type="component" value="Unassembled WGS sequence"/>
</dbReference>
<accession>A0A2S8GQG2</accession>
<evidence type="ECO:0000259" key="3">
    <source>
        <dbReference type="Pfam" id="PF01593"/>
    </source>
</evidence>
<dbReference type="GO" id="GO:0016491">
    <property type="term" value="F:oxidoreductase activity"/>
    <property type="evidence" value="ECO:0007669"/>
    <property type="project" value="UniProtKB-KW"/>
</dbReference>